<evidence type="ECO:0000256" key="1">
    <source>
        <dbReference type="ARBA" id="ARBA00023242"/>
    </source>
</evidence>
<proteinExistence type="predicted"/>
<feature type="compositionally biased region" description="Polar residues" evidence="2">
    <location>
        <begin position="495"/>
        <end position="509"/>
    </location>
</feature>
<feature type="compositionally biased region" description="Polar residues" evidence="2">
    <location>
        <begin position="313"/>
        <end position="335"/>
    </location>
</feature>
<evidence type="ECO:0000256" key="2">
    <source>
        <dbReference type="SAM" id="MobiDB-lite"/>
    </source>
</evidence>
<reference evidence="5" key="1">
    <citation type="submission" date="2014-12" db="EMBL/GenBank/DDBJ databases">
        <title>Genome Sequence of Valsa Canker Pathogens Uncovers a Specific Adaption of Colonization on Woody Bark.</title>
        <authorList>
            <person name="Yin Z."/>
            <person name="Liu H."/>
            <person name="Gao X."/>
            <person name="Li Z."/>
            <person name="Song N."/>
            <person name="Ke X."/>
            <person name="Dai Q."/>
            <person name="Wu Y."/>
            <person name="Sun Y."/>
            <person name="Xu J.-R."/>
            <person name="Kang Z.K."/>
            <person name="Wang L."/>
            <person name="Huang L."/>
        </authorList>
    </citation>
    <scope>NUCLEOTIDE SEQUENCE [LARGE SCALE GENOMIC DNA]</scope>
    <source>
        <strain evidence="5">SXYL134</strain>
    </source>
</reference>
<dbReference type="PANTHER" id="PTHR47657">
    <property type="entry name" value="STEROL REGULATORY ELEMENT-BINDING PROTEIN ECM22"/>
    <property type="match status" value="1"/>
</dbReference>
<evidence type="ECO:0000313" key="4">
    <source>
        <dbReference type="EMBL" id="KUI63062.1"/>
    </source>
</evidence>
<dbReference type="Pfam" id="PF00172">
    <property type="entry name" value="Zn_clus"/>
    <property type="match status" value="1"/>
</dbReference>
<keyword evidence="5" id="KW-1185">Reference proteome</keyword>
<feature type="domain" description="Zn(2)-C6 fungal-type" evidence="3">
    <location>
        <begin position="74"/>
        <end position="104"/>
    </location>
</feature>
<feature type="compositionally biased region" description="Acidic residues" evidence="2">
    <location>
        <begin position="19"/>
        <end position="47"/>
    </location>
</feature>
<dbReference type="CDD" id="cd00067">
    <property type="entry name" value="GAL4"/>
    <property type="match status" value="1"/>
</dbReference>
<dbReference type="STRING" id="694573.A0A194VGB9"/>
<dbReference type="SMART" id="SM00066">
    <property type="entry name" value="GAL4"/>
    <property type="match status" value="1"/>
</dbReference>
<dbReference type="InterPro" id="IPR052400">
    <property type="entry name" value="Zn2-C6_fungal_TF"/>
</dbReference>
<name>A0A194VGB9_CYTMA</name>
<accession>A0A194VGB9</accession>
<dbReference type="Proteomes" id="UP000078576">
    <property type="component" value="Unassembled WGS sequence"/>
</dbReference>
<sequence length="721" mass="78401">MADGVPASMADEGRKEVANEDVNEDMNEEMNESMDEDADDDANDTPNEDATQGVNESVTGVKKSRKGHKKSRNGCRECKRLRQKCDEAKPSCGYCSKRGKFCDYTLPPAKRRGPKPKAPHERPWKEPKAILRPKTTYNKKRKQEVLLWLIHHRVEDVESSIPGRATTAKWREGEEGCVEKEPRTMPDGSLKWFRTPTYHEASKFWKVSASTLTSWWKKRKEILGGEIPQPEIPLVHPSERRKPFPVRPVSPGSPPPPWQVGAPQGNEQPPVHGPAPIHGQMPVYGPPQLVAQPPVHGQPPAHGHPQPSGLDSALQQAQRLANQMTAGRPSPNTVGPSHAPPPHPPHYPARPSHHPHPHPPHNQEAPQANVPGARPLAPRPGGPQAQQTQAVLPPGQVLHPLYRAAYTVDAVHREVTGLVQTPQAIHLDSLLRAISMAHELVAHLNESHKALLYPQSYPYYYHPGPGFPYGQQQNPSFRHPPPHGPHTQPPPQARHVSQGQTPTPAQQVVSRAPQQPPIQGSGPQHTPVTAAEHRTTSSDQRPAVPPASPTARPDSADRPAVSSSKVSKLAAGVFEEERSENEGARQEQQGEPESHKENVSQQDTTNDLGKASEADASSNLDNTSSEDDLNSVPGRGEDGDVNMALDAGDENAQQKDAVEVISSNGDNSGSRQEDSAMTETSDAEEGFVGGNDQDEVGDTTMADAPSKEESTRQAAEASPEA</sequence>
<dbReference type="EMBL" id="KN714855">
    <property type="protein sequence ID" value="KUI63062.1"/>
    <property type="molecule type" value="Genomic_DNA"/>
</dbReference>
<feature type="compositionally biased region" description="Basic and acidic residues" evidence="2">
    <location>
        <begin position="118"/>
        <end position="129"/>
    </location>
</feature>
<feature type="compositionally biased region" description="Pro residues" evidence="2">
    <location>
        <begin position="478"/>
        <end position="492"/>
    </location>
</feature>
<organism evidence="4 5">
    <name type="scientific">Cytospora mali</name>
    <name type="common">Apple Valsa canker fungus</name>
    <name type="synonym">Valsa mali</name>
    <dbReference type="NCBI Taxonomy" id="578113"/>
    <lineage>
        <taxon>Eukaryota</taxon>
        <taxon>Fungi</taxon>
        <taxon>Dikarya</taxon>
        <taxon>Ascomycota</taxon>
        <taxon>Pezizomycotina</taxon>
        <taxon>Sordariomycetes</taxon>
        <taxon>Sordariomycetidae</taxon>
        <taxon>Diaporthales</taxon>
        <taxon>Cytosporaceae</taxon>
        <taxon>Cytospora</taxon>
    </lineage>
</organism>
<feature type="compositionally biased region" description="Low complexity" evidence="2">
    <location>
        <begin position="290"/>
        <end position="307"/>
    </location>
</feature>
<evidence type="ECO:0000259" key="3">
    <source>
        <dbReference type="PROSITE" id="PS50048"/>
    </source>
</evidence>
<feature type="region of interest" description="Disordered" evidence="2">
    <location>
        <begin position="464"/>
        <end position="721"/>
    </location>
</feature>
<dbReference type="Gene3D" id="4.10.240.10">
    <property type="entry name" value="Zn(2)-C6 fungal-type DNA-binding domain"/>
    <property type="match status" value="1"/>
</dbReference>
<dbReference type="InterPro" id="IPR036864">
    <property type="entry name" value="Zn2-C6_fun-type_DNA-bd_sf"/>
</dbReference>
<keyword evidence="1" id="KW-0539">Nucleus</keyword>
<dbReference type="AlphaFoldDB" id="A0A194VGB9"/>
<gene>
    <name evidence="4" type="ORF">VP1G_10177</name>
</gene>
<dbReference type="PROSITE" id="PS00463">
    <property type="entry name" value="ZN2_CY6_FUNGAL_1"/>
    <property type="match status" value="1"/>
</dbReference>
<feature type="region of interest" description="Disordered" evidence="2">
    <location>
        <begin position="230"/>
        <end position="388"/>
    </location>
</feature>
<protein>
    <submittedName>
        <fullName evidence="4">Lysine biosynthesis regulatory protein LYS14</fullName>
    </submittedName>
</protein>
<dbReference type="SUPFAM" id="SSF57701">
    <property type="entry name" value="Zn2/Cys6 DNA-binding domain"/>
    <property type="match status" value="1"/>
</dbReference>
<dbReference type="GO" id="GO:0008270">
    <property type="term" value="F:zinc ion binding"/>
    <property type="evidence" value="ECO:0007669"/>
    <property type="project" value="InterPro"/>
</dbReference>
<feature type="compositionally biased region" description="Basic residues" evidence="2">
    <location>
        <begin position="62"/>
        <end position="73"/>
    </location>
</feature>
<feature type="region of interest" description="Disordered" evidence="2">
    <location>
        <begin position="105"/>
        <end position="131"/>
    </location>
</feature>
<feature type="compositionally biased region" description="Pro residues" evidence="2">
    <location>
        <begin position="245"/>
        <end position="258"/>
    </location>
</feature>
<feature type="compositionally biased region" description="Polar residues" evidence="2">
    <location>
        <begin position="661"/>
        <end position="680"/>
    </location>
</feature>
<dbReference type="InterPro" id="IPR001138">
    <property type="entry name" value="Zn2Cys6_DnaBD"/>
</dbReference>
<evidence type="ECO:0000313" key="5">
    <source>
        <dbReference type="Proteomes" id="UP000078576"/>
    </source>
</evidence>
<feature type="region of interest" description="Disordered" evidence="2">
    <location>
        <begin position="1"/>
        <end position="74"/>
    </location>
</feature>
<dbReference type="PANTHER" id="PTHR47657:SF7">
    <property type="entry name" value="STEROL REGULATORY ELEMENT-BINDING PROTEIN ECM22"/>
    <property type="match status" value="1"/>
</dbReference>
<feature type="compositionally biased region" description="Low complexity" evidence="2">
    <location>
        <begin position="464"/>
        <end position="475"/>
    </location>
</feature>
<dbReference type="PROSITE" id="PS50048">
    <property type="entry name" value="ZN2_CY6_FUNGAL_2"/>
    <property type="match status" value="1"/>
</dbReference>
<dbReference type="GO" id="GO:0000981">
    <property type="term" value="F:DNA-binding transcription factor activity, RNA polymerase II-specific"/>
    <property type="evidence" value="ECO:0007669"/>
    <property type="project" value="InterPro"/>
</dbReference>
<dbReference type="OrthoDB" id="5422061at2759"/>
<feature type="compositionally biased region" description="Pro residues" evidence="2">
    <location>
        <begin position="338"/>
        <end position="348"/>
    </location>
</feature>